<organism evidence="2 3">
    <name type="scientific">Allosaccharopolyspora coralli</name>
    <dbReference type="NCBI Taxonomy" id="2665642"/>
    <lineage>
        <taxon>Bacteria</taxon>
        <taxon>Bacillati</taxon>
        <taxon>Actinomycetota</taxon>
        <taxon>Actinomycetes</taxon>
        <taxon>Pseudonocardiales</taxon>
        <taxon>Pseudonocardiaceae</taxon>
        <taxon>Allosaccharopolyspora</taxon>
    </lineage>
</organism>
<evidence type="ECO:0000256" key="1">
    <source>
        <dbReference type="SAM" id="Phobius"/>
    </source>
</evidence>
<keyword evidence="1" id="KW-0472">Membrane</keyword>
<feature type="transmembrane region" description="Helical" evidence="1">
    <location>
        <begin position="136"/>
        <end position="152"/>
    </location>
</feature>
<protein>
    <recommendedName>
        <fullName evidence="4">YfhO family protein</fullName>
    </recommendedName>
</protein>
<evidence type="ECO:0000313" key="2">
    <source>
        <dbReference type="EMBL" id="QGK68902.1"/>
    </source>
</evidence>
<feature type="transmembrane region" description="Helical" evidence="1">
    <location>
        <begin position="365"/>
        <end position="385"/>
    </location>
</feature>
<dbReference type="AlphaFoldDB" id="A0A5Q3Q367"/>
<feature type="transmembrane region" description="Helical" evidence="1">
    <location>
        <begin position="15"/>
        <end position="37"/>
    </location>
</feature>
<feature type="transmembrane region" description="Helical" evidence="1">
    <location>
        <begin position="530"/>
        <end position="553"/>
    </location>
</feature>
<feature type="transmembrane region" description="Helical" evidence="1">
    <location>
        <begin position="289"/>
        <end position="310"/>
    </location>
</feature>
<dbReference type="KEGG" id="sace:GIY23_04515"/>
<feature type="transmembrane region" description="Helical" evidence="1">
    <location>
        <begin position="335"/>
        <end position="353"/>
    </location>
</feature>
<name>A0A5Q3Q367_9PSEU</name>
<proteinExistence type="predicted"/>
<sequence>MDADDSTTPPHGRRVLLAVSAALTVLVLGPLLGPGFALSYDMVFAPRQYLLPESFGLGEVLPRSVPADAVVAAATSVLPGDLVQTLVLAAAVFSAAYGAGRLVPTASVPTRVVAAVAYVWSAYFAERLFLGHWPLLLTYACLPWIALAALRLRRGQARAGARLVLATAPAVLTAPGGVLAAGVALACAGRRKVGIVLGVSAVLNAPWWVPSLLRGAETLSDPAGVAAFSARAESWGPAWLSVLGLGGVWNAEVVPDSRTGPLAPIFVLVTVAVALVGLRRLACRWGRPAWALCVLGAIGFALAVLATMPMGEPLLAWAMQHVPGAGLLRDGQRWVAWWALPWALGFALGAELLAEYVRSRGRTAVLLGAALLPVVVMPDLAWAGWGRMEPVDYPADWYRVREILADDPAPGAVVTLPLSSFRSFAWNEHRTQLDPAPRVLPRSTVIDDRLRVGDAVVAGEDPRARHVRSASSAENLTEAGIGWILVEHGTPGRADPALLEDAAEVWSGPWLSLYRVPGDVTPTEIPRTQVVAVAAANGLAGGLMIGTLLWLGLPSGRLSRITRRTKE</sequence>
<dbReference type="Proteomes" id="UP000371041">
    <property type="component" value="Chromosome"/>
</dbReference>
<dbReference type="EMBL" id="CP045929">
    <property type="protein sequence ID" value="QGK68902.1"/>
    <property type="molecule type" value="Genomic_DNA"/>
</dbReference>
<dbReference type="RefSeq" id="WP_154075505.1">
    <property type="nucleotide sequence ID" value="NZ_CP045929.1"/>
</dbReference>
<gene>
    <name evidence="2" type="ORF">GIY23_04515</name>
</gene>
<keyword evidence="1" id="KW-0812">Transmembrane</keyword>
<keyword evidence="3" id="KW-1185">Reference proteome</keyword>
<accession>A0A5Q3Q367</accession>
<feature type="transmembrane region" description="Helical" evidence="1">
    <location>
        <begin position="164"/>
        <end position="186"/>
    </location>
</feature>
<evidence type="ECO:0000313" key="3">
    <source>
        <dbReference type="Proteomes" id="UP000371041"/>
    </source>
</evidence>
<feature type="transmembrane region" description="Helical" evidence="1">
    <location>
        <begin position="262"/>
        <end position="282"/>
    </location>
</feature>
<keyword evidence="1" id="KW-1133">Transmembrane helix</keyword>
<reference evidence="3" key="1">
    <citation type="submission" date="2019-11" db="EMBL/GenBank/DDBJ databases">
        <title>The complete genome sequence of Saccharopolyspora sp. E2A.</title>
        <authorList>
            <person name="Zhang G."/>
        </authorList>
    </citation>
    <scope>NUCLEOTIDE SEQUENCE [LARGE SCALE GENOMIC DNA]</scope>
    <source>
        <strain evidence="3">E2A</strain>
    </source>
</reference>
<evidence type="ECO:0008006" key="4">
    <source>
        <dbReference type="Google" id="ProtNLM"/>
    </source>
</evidence>